<dbReference type="EC" id="1.-.-.-" evidence="3"/>
<accession>A0ABU7FKP3</accession>
<keyword evidence="3" id="KW-0560">Oxidoreductase</keyword>
<dbReference type="InterPro" id="IPR036291">
    <property type="entry name" value="NAD(P)-bd_dom_sf"/>
</dbReference>
<name>A0ABU7FKP3_9ACTN</name>
<feature type="region of interest" description="Disordered" evidence="2">
    <location>
        <begin position="128"/>
        <end position="151"/>
    </location>
</feature>
<reference evidence="3" key="1">
    <citation type="submission" date="2024-01" db="EMBL/GenBank/DDBJ databases">
        <title>First draft genome sequence data of TA4-1, the type strain of Gram-positive actinobacterium Streptomyces chiangmaiensis.</title>
        <authorList>
            <person name="Yasawong M."/>
            <person name="Nantapong N."/>
        </authorList>
    </citation>
    <scope>NUCLEOTIDE SEQUENCE</scope>
    <source>
        <strain evidence="3">TA4-1</strain>
    </source>
</reference>
<comment type="similarity">
    <text evidence="1">Belongs to the short-chain dehydrogenases/reductases (SDR) family.</text>
</comment>
<dbReference type="Pfam" id="PF13561">
    <property type="entry name" value="adh_short_C2"/>
    <property type="match status" value="1"/>
</dbReference>
<dbReference type="GO" id="GO:0016491">
    <property type="term" value="F:oxidoreductase activity"/>
    <property type="evidence" value="ECO:0007669"/>
    <property type="project" value="UniProtKB-KW"/>
</dbReference>
<feature type="non-terminal residue" evidence="3">
    <location>
        <position position="1"/>
    </location>
</feature>
<dbReference type="Proteomes" id="UP001333996">
    <property type="component" value="Unassembled WGS sequence"/>
</dbReference>
<dbReference type="PANTHER" id="PTHR43975">
    <property type="entry name" value="ZGC:101858"/>
    <property type="match status" value="1"/>
</dbReference>
<evidence type="ECO:0000313" key="3">
    <source>
        <dbReference type="EMBL" id="MED7824638.1"/>
    </source>
</evidence>
<evidence type="ECO:0000256" key="1">
    <source>
        <dbReference type="ARBA" id="ARBA00006484"/>
    </source>
</evidence>
<dbReference type="InterPro" id="IPR020904">
    <property type="entry name" value="Sc_DH/Rdtase_CS"/>
</dbReference>
<feature type="compositionally biased region" description="Basic and acidic residues" evidence="2">
    <location>
        <begin position="129"/>
        <end position="144"/>
    </location>
</feature>
<dbReference type="Gene3D" id="3.40.50.720">
    <property type="entry name" value="NAD(P)-binding Rossmann-like Domain"/>
    <property type="match status" value="1"/>
</dbReference>
<sequence>PGVASRWTFPVAALARPEMMNFEQRQAMSSSPAPTFLDRVAIVTGAGSGIGRATAVAFAESGARVLGVGRRKEALEETARAHSSIAILPLDICAEGAAESVVAAAVERWERLDVLVNNAGSTAVMPLSETDRSRPVRSQRDGPEHACPCGPPHLRATSGSIVNVSSTYGHRPLAGGAHYAATKSALEQLTRSWALELASEGVRVNAIAPGPTETDVLAAAGLPQDTIDEMRAAERDRIPMGRLGDPKDVANWILRLADPLSTHVTGQVVTIDGGLELV</sequence>
<evidence type="ECO:0000313" key="4">
    <source>
        <dbReference type="Proteomes" id="UP001333996"/>
    </source>
</evidence>
<gene>
    <name evidence="3" type="ORF">VXC91_22260</name>
</gene>
<evidence type="ECO:0000256" key="2">
    <source>
        <dbReference type="SAM" id="MobiDB-lite"/>
    </source>
</evidence>
<dbReference type="RefSeq" id="WP_329509071.1">
    <property type="nucleotide sequence ID" value="NZ_JAYWVC010000079.1"/>
</dbReference>
<dbReference type="PROSITE" id="PS00061">
    <property type="entry name" value="ADH_SHORT"/>
    <property type="match status" value="1"/>
</dbReference>
<dbReference type="InterPro" id="IPR002347">
    <property type="entry name" value="SDR_fam"/>
</dbReference>
<comment type="caution">
    <text evidence="3">The sequence shown here is derived from an EMBL/GenBank/DDBJ whole genome shotgun (WGS) entry which is preliminary data.</text>
</comment>
<keyword evidence="4" id="KW-1185">Reference proteome</keyword>
<dbReference type="PRINTS" id="PR00081">
    <property type="entry name" value="GDHRDH"/>
</dbReference>
<proteinExistence type="inferred from homology"/>
<dbReference type="PRINTS" id="PR00080">
    <property type="entry name" value="SDRFAMILY"/>
</dbReference>
<organism evidence="3 4">
    <name type="scientific">Streptomyces chiangmaiensis</name>
    <dbReference type="NCBI Taxonomy" id="766497"/>
    <lineage>
        <taxon>Bacteria</taxon>
        <taxon>Bacillati</taxon>
        <taxon>Actinomycetota</taxon>
        <taxon>Actinomycetes</taxon>
        <taxon>Kitasatosporales</taxon>
        <taxon>Streptomycetaceae</taxon>
        <taxon>Streptomyces</taxon>
    </lineage>
</organism>
<dbReference type="CDD" id="cd05233">
    <property type="entry name" value="SDR_c"/>
    <property type="match status" value="1"/>
</dbReference>
<dbReference type="EMBL" id="JAYWVC010000079">
    <property type="protein sequence ID" value="MED7824638.1"/>
    <property type="molecule type" value="Genomic_DNA"/>
</dbReference>
<dbReference type="PANTHER" id="PTHR43975:SF2">
    <property type="entry name" value="EG:BACR7A4.14 PROTEIN-RELATED"/>
    <property type="match status" value="1"/>
</dbReference>
<protein>
    <submittedName>
        <fullName evidence="3">SDR family oxidoreductase</fullName>
        <ecNumber evidence="3">1.-.-.-</ecNumber>
    </submittedName>
</protein>
<dbReference type="SUPFAM" id="SSF51735">
    <property type="entry name" value="NAD(P)-binding Rossmann-fold domains"/>
    <property type="match status" value="1"/>
</dbReference>